<keyword evidence="3" id="KW-0238">DNA-binding</keyword>
<dbReference type="EMBL" id="CP009249">
    <property type="protein sequence ID" value="APT92314.1"/>
    <property type="molecule type" value="Genomic_DNA"/>
</dbReference>
<dbReference type="Pfam" id="PF02481">
    <property type="entry name" value="DNA_processg_A"/>
    <property type="match status" value="1"/>
</dbReference>
<evidence type="ECO:0000313" key="3">
    <source>
        <dbReference type="EMBL" id="APT92314.1"/>
    </source>
</evidence>
<keyword evidence="4" id="KW-1185">Reference proteome</keyword>
<organism evidence="3 4">
    <name type="scientific">Corynebacterium phocae</name>
    <dbReference type="NCBI Taxonomy" id="161895"/>
    <lineage>
        <taxon>Bacteria</taxon>
        <taxon>Bacillati</taxon>
        <taxon>Actinomycetota</taxon>
        <taxon>Actinomycetes</taxon>
        <taxon>Mycobacteriales</taxon>
        <taxon>Corynebacteriaceae</taxon>
        <taxon>Corynebacterium</taxon>
    </lineage>
</organism>
<dbReference type="SUPFAM" id="SSF102405">
    <property type="entry name" value="MCP/YpsA-like"/>
    <property type="match status" value="1"/>
</dbReference>
<dbReference type="STRING" id="161895.CPHO_04765"/>
<protein>
    <submittedName>
        <fullName evidence="3">DNA-binding protein</fullName>
    </submittedName>
</protein>
<accession>A0A1L7D2G8</accession>
<dbReference type="NCBIfam" id="TIGR00732">
    <property type="entry name" value="dprA"/>
    <property type="match status" value="1"/>
</dbReference>
<dbReference type="PANTHER" id="PTHR43022">
    <property type="entry name" value="PROTEIN SMF"/>
    <property type="match status" value="1"/>
</dbReference>
<evidence type="ECO:0000256" key="1">
    <source>
        <dbReference type="ARBA" id="ARBA00006525"/>
    </source>
</evidence>
<dbReference type="GO" id="GO:0003677">
    <property type="term" value="F:DNA binding"/>
    <property type="evidence" value="ECO:0007669"/>
    <property type="project" value="UniProtKB-KW"/>
</dbReference>
<dbReference type="RefSeq" id="WP_075733650.1">
    <property type="nucleotide sequence ID" value="NZ_CP009249.1"/>
</dbReference>
<dbReference type="InterPro" id="IPR057666">
    <property type="entry name" value="DrpA_SLOG"/>
</dbReference>
<dbReference type="InterPro" id="IPR003488">
    <property type="entry name" value="DprA"/>
</dbReference>
<dbReference type="OrthoDB" id="9785707at2"/>
<comment type="similarity">
    <text evidence="1">Belongs to the DprA/Smf family.</text>
</comment>
<proteinExistence type="inferred from homology"/>
<sequence>MSILLETPYQAWVYLNRVVEGPSPMLQALLAEYPPEEVAHGIYHRADWLGRLRDDTAARYDWLRQEEDIAAAEEAGARLITADSPEWPTEHFEAAFGFYHNAQPDAPASFDQAAIAPHSLWVRGGGLAQLVDQSVAVIGTRAISRYGWEVTRLIVEDLAPRGWTVVSGGALGVDTAAHETALAAGGLTVAVAACGIDVNYPARNARLFDQIAATGAVVTEFPPGTTPQRHRFLTRNRLVAALAQGTVCVEAAYRSGALNTMNWTEALGKVAMAVPGPITNAGSIGCHLRIQDGRAQLITGPDGVRELLEQVGSVDVDGQLEMSFQPSITQRMSHNELKVFGSMPTQMPISAADISRECGLRLPLVIHLLVALEKQAAVRRQGGEWLRIAED</sequence>
<dbReference type="GO" id="GO:0009294">
    <property type="term" value="P:DNA-mediated transformation"/>
    <property type="evidence" value="ECO:0007669"/>
    <property type="project" value="InterPro"/>
</dbReference>
<dbReference type="AlphaFoldDB" id="A0A1L7D2G8"/>
<feature type="domain" description="Smf/DprA SLOG" evidence="2">
    <location>
        <begin position="103"/>
        <end position="306"/>
    </location>
</feature>
<dbReference type="PANTHER" id="PTHR43022:SF1">
    <property type="entry name" value="PROTEIN SMF"/>
    <property type="match status" value="1"/>
</dbReference>
<dbReference type="KEGG" id="cpho:CPHO_04765"/>
<evidence type="ECO:0000259" key="2">
    <source>
        <dbReference type="Pfam" id="PF02481"/>
    </source>
</evidence>
<reference evidence="3 4" key="1">
    <citation type="submission" date="2014-08" db="EMBL/GenBank/DDBJ databases">
        <title>Complete genome sequence of Corynebacterium phocae M408/89/1(T)(=DSM 44612(T)), isolated from the common seal (Phoca vitulina).</title>
        <authorList>
            <person name="Ruckert C."/>
            <person name="Albersmeier A."/>
            <person name="Winkler A."/>
            <person name="Kalinowski J."/>
        </authorList>
    </citation>
    <scope>NUCLEOTIDE SEQUENCE [LARGE SCALE GENOMIC DNA]</scope>
    <source>
        <strain evidence="3 4">M408/89/1</strain>
    </source>
</reference>
<gene>
    <name evidence="3" type="ORF">CPHO_04765</name>
</gene>
<name>A0A1L7D2G8_9CORY</name>
<dbReference type="Gene3D" id="3.40.50.450">
    <property type="match status" value="1"/>
</dbReference>
<dbReference type="Proteomes" id="UP000185491">
    <property type="component" value="Chromosome"/>
</dbReference>
<evidence type="ECO:0000313" key="4">
    <source>
        <dbReference type="Proteomes" id="UP000185491"/>
    </source>
</evidence>